<comment type="caution">
    <text evidence="3">The sequence shown here is derived from an EMBL/GenBank/DDBJ whole genome shotgun (WGS) entry which is preliminary data.</text>
</comment>
<dbReference type="GO" id="GO:0051537">
    <property type="term" value="F:2 iron, 2 sulfur cluster binding"/>
    <property type="evidence" value="ECO:0007669"/>
    <property type="project" value="TreeGrafter"/>
</dbReference>
<keyword evidence="4" id="KW-1185">Reference proteome</keyword>
<dbReference type="GO" id="GO:0016226">
    <property type="term" value="P:iron-sulfur cluster assembly"/>
    <property type="evidence" value="ECO:0007669"/>
    <property type="project" value="InterPro"/>
</dbReference>
<sequence length="202" mass="21229">MAASSCCHHDLQAKPMPTPGHQAQPPPRRVGLSHPRHSGGAYVAILTCRGRHVRSHAPFAAAQRRLTPSGTPLAQGGHAQAVAEPSRPCMVTTRRPGMLTLTDAARETLEAFVAKSQRARGLRIVARTGGCIGMQYRLGLDIGPEAEDTVATFGALEIYLDPDSAGLLRGAMIDFVQDARGAGFVFDNPNAAGLCSCAAPAQ</sequence>
<name>A0A934QMC9_9PROT</name>
<evidence type="ECO:0000313" key="4">
    <source>
        <dbReference type="Proteomes" id="UP000778970"/>
    </source>
</evidence>
<dbReference type="Pfam" id="PF01521">
    <property type="entry name" value="Fe-S_biosyn"/>
    <property type="match status" value="1"/>
</dbReference>
<dbReference type="Gene3D" id="2.60.300.12">
    <property type="entry name" value="HesB-like domain"/>
    <property type="match status" value="1"/>
</dbReference>
<dbReference type="AlphaFoldDB" id="A0A934QMC9"/>
<dbReference type="PANTHER" id="PTHR43011:SF1">
    <property type="entry name" value="IRON-SULFUR CLUSTER ASSEMBLY 2 HOMOLOG, MITOCHONDRIAL"/>
    <property type="match status" value="1"/>
</dbReference>
<gene>
    <name evidence="3" type="ORF">CKO21_17260</name>
</gene>
<evidence type="ECO:0000259" key="2">
    <source>
        <dbReference type="Pfam" id="PF01521"/>
    </source>
</evidence>
<feature type="domain" description="Core" evidence="2">
    <location>
        <begin position="99"/>
        <end position="197"/>
    </location>
</feature>
<feature type="region of interest" description="Disordered" evidence="1">
    <location>
        <begin position="1"/>
        <end position="35"/>
    </location>
</feature>
<evidence type="ECO:0000256" key="1">
    <source>
        <dbReference type="SAM" id="MobiDB-lite"/>
    </source>
</evidence>
<reference evidence="3" key="2">
    <citation type="journal article" date="2020" name="Microorganisms">
        <title>Osmotic Adaptation and Compatible Solute Biosynthesis of Phototrophic Bacteria as Revealed from Genome Analyses.</title>
        <authorList>
            <person name="Imhoff J.F."/>
            <person name="Rahn T."/>
            <person name="Kunzel S."/>
            <person name="Keller A."/>
            <person name="Neulinger S.C."/>
        </authorList>
    </citation>
    <scope>NUCLEOTIDE SEQUENCE</scope>
    <source>
        <strain evidence="3">DSM 9154</strain>
    </source>
</reference>
<dbReference type="InterPro" id="IPR016092">
    <property type="entry name" value="ATAP"/>
</dbReference>
<dbReference type="EMBL" id="NRRE01000033">
    <property type="protein sequence ID" value="MBK1698994.1"/>
    <property type="molecule type" value="Genomic_DNA"/>
</dbReference>
<protein>
    <submittedName>
        <fullName evidence="3">Iron-sulfur cluster assembly accessory protein</fullName>
    </submittedName>
</protein>
<dbReference type="PANTHER" id="PTHR43011">
    <property type="entry name" value="IRON-SULFUR CLUSTER ASSEMBLY 2 HOMOLOG, MITOCHONDRIAL"/>
    <property type="match status" value="1"/>
</dbReference>
<dbReference type="GO" id="GO:0005506">
    <property type="term" value="F:iron ion binding"/>
    <property type="evidence" value="ECO:0007669"/>
    <property type="project" value="TreeGrafter"/>
</dbReference>
<proteinExistence type="predicted"/>
<reference evidence="3" key="1">
    <citation type="submission" date="2017-08" db="EMBL/GenBank/DDBJ databases">
        <authorList>
            <person name="Imhoff J.F."/>
            <person name="Rahn T."/>
            <person name="Kuenzel S."/>
            <person name="Neulinger S.C."/>
        </authorList>
    </citation>
    <scope>NUCLEOTIDE SEQUENCE</scope>
    <source>
        <strain evidence="3">DSM 9154</strain>
    </source>
</reference>
<dbReference type="NCBIfam" id="TIGR00049">
    <property type="entry name" value="iron-sulfur cluster assembly accessory protein"/>
    <property type="match status" value="1"/>
</dbReference>
<dbReference type="InterPro" id="IPR035903">
    <property type="entry name" value="HesB-like_dom_sf"/>
</dbReference>
<organism evidence="3 4">
    <name type="scientific">Rhodovibrio salinarum</name>
    <dbReference type="NCBI Taxonomy" id="1087"/>
    <lineage>
        <taxon>Bacteria</taxon>
        <taxon>Pseudomonadati</taxon>
        <taxon>Pseudomonadota</taxon>
        <taxon>Alphaproteobacteria</taxon>
        <taxon>Rhodospirillales</taxon>
        <taxon>Rhodovibrionaceae</taxon>
        <taxon>Rhodovibrio</taxon>
    </lineage>
</organism>
<evidence type="ECO:0000313" key="3">
    <source>
        <dbReference type="EMBL" id="MBK1698994.1"/>
    </source>
</evidence>
<dbReference type="GO" id="GO:0051539">
    <property type="term" value="F:4 iron, 4 sulfur cluster binding"/>
    <property type="evidence" value="ECO:0007669"/>
    <property type="project" value="TreeGrafter"/>
</dbReference>
<dbReference type="SUPFAM" id="SSF89360">
    <property type="entry name" value="HesB-like domain"/>
    <property type="match status" value="1"/>
</dbReference>
<dbReference type="InterPro" id="IPR000361">
    <property type="entry name" value="ATAP_core_dom"/>
</dbReference>
<accession>A0A934QMC9</accession>
<dbReference type="Proteomes" id="UP000778970">
    <property type="component" value="Unassembled WGS sequence"/>
</dbReference>